<comment type="caution">
    <text evidence="2">The sequence shown here is derived from an EMBL/GenBank/DDBJ whole genome shotgun (WGS) entry which is preliminary data.</text>
</comment>
<dbReference type="STRING" id="690879.TSACC_2424"/>
<dbReference type="Proteomes" id="UP000076023">
    <property type="component" value="Unassembled WGS sequence"/>
</dbReference>
<evidence type="ECO:0000313" key="2">
    <source>
        <dbReference type="EMBL" id="GAT32027.1"/>
    </source>
</evidence>
<dbReference type="AlphaFoldDB" id="A0A146G4T0"/>
<dbReference type="Pfam" id="PF00903">
    <property type="entry name" value="Glyoxalase"/>
    <property type="match status" value="1"/>
</dbReference>
<dbReference type="RefSeq" id="WP_075077887.1">
    <property type="nucleotide sequence ID" value="NZ_BDCO01000002.1"/>
</dbReference>
<dbReference type="PANTHER" id="PTHR33993">
    <property type="entry name" value="GLYOXALASE-RELATED"/>
    <property type="match status" value="1"/>
</dbReference>
<dbReference type="SUPFAM" id="SSF54593">
    <property type="entry name" value="Glyoxalase/Bleomycin resistance protein/Dihydroxybiphenyl dioxygenase"/>
    <property type="match status" value="1"/>
</dbReference>
<proteinExistence type="predicted"/>
<sequence>MIKEVAFIGYPVTDVARARAFYEGFLGLKVHCAEEIKTMPGIWWIEYDVAGVTVAISNAWPPSGQSGPGVAFEVDDLDAFVAKTREAGVSFAFEPMESPICRFFGIKDPDGNDITIHQRSADHPEHSHS</sequence>
<evidence type="ECO:0000313" key="3">
    <source>
        <dbReference type="Proteomes" id="UP000076023"/>
    </source>
</evidence>
<gene>
    <name evidence="2" type="ORF">TSACC_2424</name>
</gene>
<protein>
    <recommendedName>
        <fullName evidence="1">VOC domain-containing protein</fullName>
    </recommendedName>
</protein>
<feature type="domain" description="VOC" evidence="1">
    <location>
        <begin position="4"/>
        <end position="119"/>
    </location>
</feature>
<dbReference type="PROSITE" id="PS51819">
    <property type="entry name" value="VOC"/>
    <property type="match status" value="1"/>
</dbReference>
<name>A0A146G4T0_TERSA</name>
<dbReference type="InParanoid" id="A0A146G4T0"/>
<reference evidence="3" key="1">
    <citation type="journal article" date="2017" name="Genome Announc.">
        <title>Draft Genome Sequence of Terrimicrobium sacchariphilum NM-5T, a Facultative Anaerobic Soil Bacterium of the Class Spartobacteria.</title>
        <authorList>
            <person name="Qiu Y.L."/>
            <person name="Tourlousse D.M."/>
            <person name="Matsuura N."/>
            <person name="Ohashi A."/>
            <person name="Sekiguchi Y."/>
        </authorList>
    </citation>
    <scope>NUCLEOTIDE SEQUENCE [LARGE SCALE GENOMIC DNA]</scope>
    <source>
        <strain evidence="3">NM-5</strain>
    </source>
</reference>
<dbReference type="InterPro" id="IPR029068">
    <property type="entry name" value="Glyas_Bleomycin-R_OHBP_Dase"/>
</dbReference>
<dbReference type="InterPro" id="IPR052164">
    <property type="entry name" value="Anthracycline_SecMetBiosynth"/>
</dbReference>
<dbReference type="InterPro" id="IPR004360">
    <property type="entry name" value="Glyas_Fos-R_dOase_dom"/>
</dbReference>
<keyword evidence="3" id="KW-1185">Reference proteome</keyword>
<evidence type="ECO:0000259" key="1">
    <source>
        <dbReference type="PROSITE" id="PS51819"/>
    </source>
</evidence>
<dbReference type="OrthoDB" id="9804907at2"/>
<dbReference type="InterPro" id="IPR037523">
    <property type="entry name" value="VOC_core"/>
</dbReference>
<dbReference type="EMBL" id="BDCO01000002">
    <property type="protein sequence ID" value="GAT32027.1"/>
    <property type="molecule type" value="Genomic_DNA"/>
</dbReference>
<accession>A0A146G4T0</accession>
<dbReference type="Gene3D" id="3.10.180.10">
    <property type="entry name" value="2,3-Dihydroxybiphenyl 1,2-Dioxygenase, domain 1"/>
    <property type="match status" value="1"/>
</dbReference>
<organism evidence="2 3">
    <name type="scientific">Terrimicrobium sacchariphilum</name>
    <dbReference type="NCBI Taxonomy" id="690879"/>
    <lineage>
        <taxon>Bacteria</taxon>
        <taxon>Pseudomonadati</taxon>
        <taxon>Verrucomicrobiota</taxon>
        <taxon>Terrimicrobiia</taxon>
        <taxon>Terrimicrobiales</taxon>
        <taxon>Terrimicrobiaceae</taxon>
        <taxon>Terrimicrobium</taxon>
    </lineage>
</organism>